<protein>
    <submittedName>
        <fullName evidence="1">Uncharacterized protein</fullName>
    </submittedName>
</protein>
<gene>
    <name evidence="1" type="ORF">PSON_ATCC_30995.1.T0020465</name>
</gene>
<comment type="caution">
    <text evidence="1">The sequence shown here is derived from an EMBL/GenBank/DDBJ whole genome shotgun (WGS) entry which is preliminary data.</text>
</comment>
<evidence type="ECO:0000313" key="1">
    <source>
        <dbReference type="EMBL" id="CAD8047562.1"/>
    </source>
</evidence>
<evidence type="ECO:0000313" key="2">
    <source>
        <dbReference type="Proteomes" id="UP000692954"/>
    </source>
</evidence>
<dbReference type="EMBL" id="CAJJDN010000002">
    <property type="protein sequence ID" value="CAD8047562.1"/>
    <property type="molecule type" value="Genomic_DNA"/>
</dbReference>
<organism evidence="1 2">
    <name type="scientific">Paramecium sonneborni</name>
    <dbReference type="NCBI Taxonomy" id="65129"/>
    <lineage>
        <taxon>Eukaryota</taxon>
        <taxon>Sar</taxon>
        <taxon>Alveolata</taxon>
        <taxon>Ciliophora</taxon>
        <taxon>Intramacronucleata</taxon>
        <taxon>Oligohymenophorea</taxon>
        <taxon>Peniculida</taxon>
        <taxon>Parameciidae</taxon>
        <taxon>Paramecium</taxon>
    </lineage>
</organism>
<reference evidence="1" key="1">
    <citation type="submission" date="2021-01" db="EMBL/GenBank/DDBJ databases">
        <authorList>
            <consortium name="Genoscope - CEA"/>
            <person name="William W."/>
        </authorList>
    </citation>
    <scope>NUCLEOTIDE SEQUENCE</scope>
</reference>
<name>A0A8S1JXU6_9CILI</name>
<sequence length="335" mass="40708">MVDLSKEKNQAKVHLEWFTFAMINGKRKQRFNEFRMRNLNYRRTSRNNKYCLIKKTLFFGQELIFQKISQKQITYLIIEYYLVHSKKISLLQELQNIRAFQLIKVMNYQEKIIQKIQDMCLYIYLEGIYHEYVYKLKFGSTTNYKHSQSLFKKIAKYNNISFDRKYDWMDDQTSSTKSSDQAQQSFNDIDILNQQSDYLQFPDLKKNQRYKTNQIDQTSQQSSVILNYNPSIISRRNIRNLNFQKSRQNSKQSFSRESSIIKQPLGQKLQDQIFENREFRDFDDQENKEKINQINFEFNDFENFDDEIFDDLQIHQEIQKVGFIQVHFKEHISKQ</sequence>
<accession>A0A8S1JXU6</accession>
<dbReference type="AlphaFoldDB" id="A0A8S1JXU6"/>
<keyword evidence="2" id="KW-1185">Reference proteome</keyword>
<proteinExistence type="predicted"/>
<dbReference type="Proteomes" id="UP000692954">
    <property type="component" value="Unassembled WGS sequence"/>
</dbReference>